<accession>A0A6J8BNR3</accession>
<name>A0A6J8BNR3_MYTCO</name>
<evidence type="ECO:0000256" key="8">
    <source>
        <dbReference type="SAM" id="Phobius"/>
    </source>
</evidence>
<dbReference type="Proteomes" id="UP000507470">
    <property type="component" value="Unassembled WGS sequence"/>
</dbReference>
<feature type="transmembrane region" description="Helical" evidence="8">
    <location>
        <begin position="368"/>
        <end position="390"/>
    </location>
</feature>
<keyword evidence="7 8" id="KW-0472">Membrane</keyword>
<feature type="transmembrane region" description="Helical" evidence="8">
    <location>
        <begin position="56"/>
        <end position="80"/>
    </location>
</feature>
<proteinExistence type="inferred from homology"/>
<dbReference type="PANTHER" id="PTHR11785">
    <property type="entry name" value="AMINO ACID TRANSPORTER"/>
    <property type="match status" value="1"/>
</dbReference>
<comment type="similarity">
    <text evidence="2">Belongs to the amino acid-polyamine-organocation (APC) superfamily. L-type amino acid transporter (LAT) (TC 2.A.3.8) family.</text>
</comment>
<feature type="transmembrane region" description="Helical" evidence="8">
    <location>
        <begin position="215"/>
        <end position="234"/>
    </location>
</feature>
<feature type="transmembrane region" description="Helical" evidence="8">
    <location>
        <begin position="402"/>
        <end position="421"/>
    </location>
</feature>
<keyword evidence="10" id="KW-1185">Reference proteome</keyword>
<dbReference type="Gene3D" id="1.20.1740.10">
    <property type="entry name" value="Amino acid/polyamine transporter I"/>
    <property type="match status" value="1"/>
</dbReference>
<evidence type="ECO:0000313" key="10">
    <source>
        <dbReference type="Proteomes" id="UP000507470"/>
    </source>
</evidence>
<dbReference type="InterPro" id="IPR002293">
    <property type="entry name" value="AA/rel_permease1"/>
</dbReference>
<sequence length="512" mass="56583">MKKKALDTSSEGSENEKVQLKRTITLFNGVAIIVGSIVGSGIFVSPKGVLAEAGSFGAALVIWIMCGFLSLIGALCYAELGTTITRSGGDYAYILDAFGPCLAFLQLWVNLIIIRPTAQAVVSLTFAYYVLQPGFETCDPPKIAVRFLAAICISILTFINVYSVRAATRIQDVFTIAKILALIIITLTGLVMIGQGEVEYFTFENTNADVGKMSLALYSGLFAYAGWNFLNFVTEEMIDPYKNLPRAIYISIPIVSFVYVMANVAYMTIISPREMLESNAVAVTFGDKVFGVMAWIVPVFVSLSTFGGVNGLLFTSGRLFFVGARESDISSRVQFAVMHFIFPHESNRDIKFSSNVWQLRSKMYCTDFSLIILFNIITFQGGLSILMLITDDVFFLINYMSFVQWLSVGMSIAALLYLRYARPEMYRPIKFNLVIPITFLLCVIFLLVVPLYAATEQTGMALLMVLSGLPVYVLGVKWKSKPKSVRQFIASCTILGQKCCNVVAQETEVKDS</sequence>
<protein>
    <recommendedName>
        <fullName evidence="11">SLC7A5</fullName>
    </recommendedName>
</protein>
<dbReference type="OrthoDB" id="10062876at2759"/>
<evidence type="ECO:0000313" key="9">
    <source>
        <dbReference type="EMBL" id="CAC5385618.1"/>
    </source>
</evidence>
<feature type="transmembrane region" description="Helical" evidence="8">
    <location>
        <begin position="459"/>
        <end position="476"/>
    </location>
</feature>
<organism evidence="9 10">
    <name type="scientific">Mytilus coruscus</name>
    <name type="common">Sea mussel</name>
    <dbReference type="NCBI Taxonomy" id="42192"/>
    <lineage>
        <taxon>Eukaryota</taxon>
        <taxon>Metazoa</taxon>
        <taxon>Spiralia</taxon>
        <taxon>Lophotrochozoa</taxon>
        <taxon>Mollusca</taxon>
        <taxon>Bivalvia</taxon>
        <taxon>Autobranchia</taxon>
        <taxon>Pteriomorphia</taxon>
        <taxon>Mytilida</taxon>
        <taxon>Mytiloidea</taxon>
        <taxon>Mytilidae</taxon>
        <taxon>Mytilinae</taxon>
        <taxon>Mytilus</taxon>
    </lineage>
</organism>
<dbReference type="InterPro" id="IPR050598">
    <property type="entry name" value="AminoAcid_Transporter"/>
</dbReference>
<keyword evidence="5 8" id="KW-0812">Transmembrane</keyword>
<dbReference type="Pfam" id="PF13520">
    <property type="entry name" value="AA_permease_2"/>
    <property type="match status" value="1"/>
</dbReference>
<keyword evidence="3" id="KW-0813">Transport</keyword>
<evidence type="ECO:0000256" key="2">
    <source>
        <dbReference type="ARBA" id="ARBA00007040"/>
    </source>
</evidence>
<feature type="transmembrane region" description="Helical" evidence="8">
    <location>
        <begin position="24"/>
        <end position="44"/>
    </location>
</feature>
<dbReference type="AlphaFoldDB" id="A0A6J8BNR3"/>
<evidence type="ECO:0000256" key="3">
    <source>
        <dbReference type="ARBA" id="ARBA00022448"/>
    </source>
</evidence>
<evidence type="ECO:0000256" key="5">
    <source>
        <dbReference type="ARBA" id="ARBA00022692"/>
    </source>
</evidence>
<evidence type="ECO:0000256" key="7">
    <source>
        <dbReference type="ARBA" id="ARBA00023136"/>
    </source>
</evidence>
<feature type="transmembrane region" description="Helical" evidence="8">
    <location>
        <begin position="246"/>
        <end position="269"/>
    </location>
</feature>
<evidence type="ECO:0008006" key="11">
    <source>
        <dbReference type="Google" id="ProtNLM"/>
    </source>
</evidence>
<evidence type="ECO:0000256" key="4">
    <source>
        <dbReference type="ARBA" id="ARBA00022475"/>
    </source>
</evidence>
<comment type="subcellular location">
    <subcellularLocation>
        <location evidence="1">Cell membrane</location>
        <topology evidence="1">Multi-pass membrane protein</topology>
    </subcellularLocation>
</comment>
<dbReference type="PIRSF" id="PIRSF006060">
    <property type="entry name" value="AA_transporter"/>
    <property type="match status" value="1"/>
</dbReference>
<evidence type="ECO:0000256" key="6">
    <source>
        <dbReference type="ARBA" id="ARBA00022989"/>
    </source>
</evidence>
<gene>
    <name evidence="9" type="ORF">MCOR_21135</name>
</gene>
<evidence type="ECO:0000256" key="1">
    <source>
        <dbReference type="ARBA" id="ARBA00004651"/>
    </source>
</evidence>
<feature type="transmembrane region" description="Helical" evidence="8">
    <location>
        <begin position="143"/>
        <end position="164"/>
    </location>
</feature>
<reference evidence="9 10" key="1">
    <citation type="submission" date="2020-06" db="EMBL/GenBank/DDBJ databases">
        <authorList>
            <person name="Li R."/>
            <person name="Bekaert M."/>
        </authorList>
    </citation>
    <scope>NUCLEOTIDE SEQUENCE [LARGE SCALE GENOMIC DNA]</scope>
    <source>
        <strain evidence="10">wild</strain>
    </source>
</reference>
<feature type="transmembrane region" description="Helical" evidence="8">
    <location>
        <begin position="176"/>
        <end position="195"/>
    </location>
</feature>
<dbReference type="GO" id="GO:0005886">
    <property type="term" value="C:plasma membrane"/>
    <property type="evidence" value="ECO:0007669"/>
    <property type="project" value="UniProtKB-SubCell"/>
</dbReference>
<feature type="transmembrane region" description="Helical" evidence="8">
    <location>
        <begin position="289"/>
        <end position="315"/>
    </location>
</feature>
<dbReference type="GO" id="GO:0015179">
    <property type="term" value="F:L-amino acid transmembrane transporter activity"/>
    <property type="evidence" value="ECO:0007669"/>
    <property type="project" value="TreeGrafter"/>
</dbReference>
<dbReference type="EMBL" id="CACVKT020003742">
    <property type="protein sequence ID" value="CAC5385618.1"/>
    <property type="molecule type" value="Genomic_DNA"/>
</dbReference>
<keyword evidence="6 8" id="KW-1133">Transmembrane helix</keyword>
<feature type="transmembrane region" description="Helical" evidence="8">
    <location>
        <begin position="92"/>
        <end position="114"/>
    </location>
</feature>
<dbReference type="PANTHER" id="PTHR11785:SF528">
    <property type="entry name" value="AMINO ACID TRANSPORTER PROTEIN JHI-21"/>
    <property type="match status" value="1"/>
</dbReference>
<keyword evidence="4" id="KW-1003">Cell membrane</keyword>
<dbReference type="FunFam" id="1.20.1740.10:FF:000003">
    <property type="entry name" value="Y+L amino acid transporter 1 isoform X1"/>
    <property type="match status" value="1"/>
</dbReference>
<feature type="transmembrane region" description="Helical" evidence="8">
    <location>
        <begin position="433"/>
        <end position="453"/>
    </location>
</feature>